<evidence type="ECO:0000256" key="7">
    <source>
        <dbReference type="HAMAP-Rule" id="MF_02065"/>
    </source>
</evidence>
<dbReference type="PANTHER" id="PTHR30518:SF2">
    <property type="entry name" value="ENDOLYTIC MUREIN TRANSGLYCOSYLASE"/>
    <property type="match status" value="1"/>
</dbReference>
<organism evidence="8 9">
    <name type="scientific">Silicimonas algicola</name>
    <dbReference type="NCBI Taxonomy" id="1826607"/>
    <lineage>
        <taxon>Bacteria</taxon>
        <taxon>Pseudomonadati</taxon>
        <taxon>Pseudomonadota</taxon>
        <taxon>Alphaproteobacteria</taxon>
        <taxon>Rhodobacterales</taxon>
        <taxon>Paracoccaceae</taxon>
    </lineage>
</organism>
<dbReference type="OrthoDB" id="9814591at2"/>
<evidence type="ECO:0000313" key="9">
    <source>
        <dbReference type="Proteomes" id="UP000245390"/>
    </source>
</evidence>
<evidence type="ECO:0000256" key="3">
    <source>
        <dbReference type="ARBA" id="ARBA00022989"/>
    </source>
</evidence>
<proteinExistence type="inferred from homology"/>
<keyword evidence="1 7" id="KW-1003">Cell membrane</keyword>
<reference evidence="8 9" key="1">
    <citation type="submission" date="2018-05" db="EMBL/GenBank/DDBJ databases">
        <title>Genomic Encyclopedia of Type Strains, Phase IV (KMG-IV): sequencing the most valuable type-strain genomes for metagenomic binning, comparative biology and taxonomic classification.</title>
        <authorList>
            <person name="Goeker M."/>
        </authorList>
    </citation>
    <scope>NUCLEOTIDE SEQUENCE [LARGE SCALE GENOMIC DNA]</scope>
    <source>
        <strain evidence="8 9">DSM 103371</strain>
    </source>
</reference>
<sequence>MWRSFASNMLTILIVALIAIAGVIAWGQREYVAEGPLEETICVQVPRGGSIAKVAEGLEAQGAISNATIFRLGSDYSERSPALKAGSFLVEPGASMQEIVGVLTGTGVSTCGTQVRYLVQVGGQLMRVRELDKDTQQFVVAAEFDPKAVETPPAEYLEALDDVATGFEVVVTEGVTSWQVAEALKASDLFAGDLTEVPAEGALAPGSYEIRPGQDRGAFLDNLEAIQTARLDAAWEARSEDAPVETKEEALILASIIEKETGLPDERYLVASVFANRLRDGIRLQTDPTVIYGITKGQGVLGRGIRQSELRAETPYNTYVIEGLPPTPIANPGEDSIKAALAPAESEYVFFVADGTGGHAFAVTLEEHNANVARWREIEAERAAAAEAAAETAPENQ</sequence>
<keyword evidence="9" id="KW-1185">Reference proteome</keyword>
<dbReference type="RefSeq" id="WP_109758143.1">
    <property type="nucleotide sequence ID" value="NZ_CP034588.1"/>
</dbReference>
<dbReference type="PANTHER" id="PTHR30518">
    <property type="entry name" value="ENDOLYTIC MUREIN TRANSGLYCOSYLASE"/>
    <property type="match status" value="1"/>
</dbReference>
<feature type="site" description="Important for catalytic activity" evidence="7">
    <location>
        <position position="260"/>
    </location>
</feature>
<comment type="catalytic activity">
    <reaction evidence="7">
        <text>a peptidoglycan chain = a peptidoglycan chain with N-acetyl-1,6-anhydromuramyl-[peptide] at the reducing end + a peptidoglycan chain with N-acetylglucosamine at the non-reducing end.</text>
        <dbReference type="EC" id="4.2.2.29"/>
    </reaction>
</comment>
<dbReference type="InterPro" id="IPR003770">
    <property type="entry name" value="MLTG-like"/>
</dbReference>
<dbReference type="GO" id="GO:0008932">
    <property type="term" value="F:lytic endotransglycosylase activity"/>
    <property type="evidence" value="ECO:0007669"/>
    <property type="project" value="UniProtKB-UniRule"/>
</dbReference>
<dbReference type="GO" id="GO:0071555">
    <property type="term" value="P:cell wall organization"/>
    <property type="evidence" value="ECO:0007669"/>
    <property type="project" value="UniProtKB-KW"/>
</dbReference>
<accession>A0A316G986</accession>
<evidence type="ECO:0000256" key="6">
    <source>
        <dbReference type="ARBA" id="ARBA00023316"/>
    </source>
</evidence>
<dbReference type="Gene3D" id="3.30.160.60">
    <property type="entry name" value="Classic Zinc Finger"/>
    <property type="match status" value="1"/>
</dbReference>
<dbReference type="AlphaFoldDB" id="A0A316G986"/>
<dbReference type="Gene3D" id="3.30.1490.480">
    <property type="entry name" value="Endolytic murein transglycosylase"/>
    <property type="match status" value="1"/>
</dbReference>
<gene>
    <name evidence="7" type="primary">mltG</name>
    <name evidence="8" type="ORF">C8D95_102183</name>
</gene>
<name>A0A316G986_9RHOB</name>
<evidence type="ECO:0000256" key="1">
    <source>
        <dbReference type="ARBA" id="ARBA00022475"/>
    </source>
</evidence>
<evidence type="ECO:0000256" key="4">
    <source>
        <dbReference type="ARBA" id="ARBA00023136"/>
    </source>
</evidence>
<dbReference type="CDD" id="cd08010">
    <property type="entry name" value="MltG_like"/>
    <property type="match status" value="1"/>
</dbReference>
<dbReference type="KEGG" id="salo:EF888_13250"/>
<dbReference type="GO" id="GO:0005886">
    <property type="term" value="C:plasma membrane"/>
    <property type="evidence" value="ECO:0007669"/>
    <property type="project" value="UniProtKB-UniRule"/>
</dbReference>
<comment type="caution">
    <text evidence="8">The sequence shown here is derived from an EMBL/GenBank/DDBJ whole genome shotgun (WGS) entry which is preliminary data.</text>
</comment>
<keyword evidence="6 7" id="KW-0961">Cell wall biogenesis/degradation</keyword>
<comment type="function">
    <text evidence="7">Functions as a peptidoglycan terminase that cleaves nascent peptidoglycan strands endolytically to terminate their elongation.</text>
</comment>
<evidence type="ECO:0000256" key="2">
    <source>
        <dbReference type="ARBA" id="ARBA00022692"/>
    </source>
</evidence>
<keyword evidence="3 7" id="KW-1133">Transmembrane helix</keyword>
<evidence type="ECO:0000256" key="5">
    <source>
        <dbReference type="ARBA" id="ARBA00023239"/>
    </source>
</evidence>
<protein>
    <recommendedName>
        <fullName evidence="7">Endolytic murein transglycosylase</fullName>
        <ecNumber evidence="7">4.2.2.29</ecNumber>
    </recommendedName>
    <alternativeName>
        <fullName evidence="7">Peptidoglycan lytic transglycosylase</fullName>
    </alternativeName>
    <alternativeName>
        <fullName evidence="7">Peptidoglycan polymerization terminase</fullName>
    </alternativeName>
</protein>
<evidence type="ECO:0000313" key="8">
    <source>
        <dbReference type="EMBL" id="PWK57539.1"/>
    </source>
</evidence>
<dbReference type="EMBL" id="QGGV01000002">
    <property type="protein sequence ID" value="PWK57539.1"/>
    <property type="molecule type" value="Genomic_DNA"/>
</dbReference>
<dbReference type="EC" id="4.2.2.29" evidence="7"/>
<dbReference type="Proteomes" id="UP000245390">
    <property type="component" value="Unassembled WGS sequence"/>
</dbReference>
<dbReference type="GO" id="GO:0009252">
    <property type="term" value="P:peptidoglycan biosynthetic process"/>
    <property type="evidence" value="ECO:0007669"/>
    <property type="project" value="UniProtKB-UniRule"/>
</dbReference>
<dbReference type="Pfam" id="PF02618">
    <property type="entry name" value="YceG"/>
    <property type="match status" value="1"/>
</dbReference>
<keyword evidence="5 7" id="KW-0456">Lyase</keyword>
<keyword evidence="7" id="KW-0997">Cell inner membrane</keyword>
<keyword evidence="4 7" id="KW-0472">Membrane</keyword>
<keyword evidence="2 7" id="KW-0812">Transmembrane</keyword>
<dbReference type="HAMAP" id="MF_02065">
    <property type="entry name" value="MltG"/>
    <property type="match status" value="1"/>
</dbReference>
<dbReference type="NCBIfam" id="TIGR00247">
    <property type="entry name" value="endolytic transglycosylase MltG"/>
    <property type="match status" value="1"/>
</dbReference>
<comment type="similarity">
    <text evidence="7">Belongs to the transglycosylase MltG family.</text>
</comment>